<feature type="transmembrane region" description="Helical" evidence="10">
    <location>
        <begin position="255"/>
        <end position="277"/>
    </location>
</feature>
<comment type="subcellular location">
    <subcellularLocation>
        <location evidence="1 10">Preautophagosomal structure membrane</location>
        <topology evidence="1 10">Multi-pass membrane protein</topology>
    </subcellularLocation>
</comment>
<dbReference type="GO" id="GO:0061709">
    <property type="term" value="P:reticulophagy"/>
    <property type="evidence" value="ECO:0007669"/>
    <property type="project" value="TreeGrafter"/>
</dbReference>
<dbReference type="Pfam" id="PF04109">
    <property type="entry name" value="ATG9"/>
    <property type="match status" value="1"/>
</dbReference>
<dbReference type="AlphaFoldDB" id="A0A813CEB7"/>
<protein>
    <recommendedName>
        <fullName evidence="3 10">Autophagy-related protein 9</fullName>
    </recommendedName>
</protein>
<keyword evidence="9 10" id="KW-0472">Membrane</keyword>
<keyword evidence="7 10" id="KW-0072">Autophagy</keyword>
<feature type="transmembrane region" description="Helical" evidence="10">
    <location>
        <begin position="43"/>
        <end position="67"/>
    </location>
</feature>
<evidence type="ECO:0000256" key="7">
    <source>
        <dbReference type="ARBA" id="ARBA00023006"/>
    </source>
</evidence>
<dbReference type="GO" id="GO:0005776">
    <property type="term" value="C:autophagosome"/>
    <property type="evidence" value="ECO:0007669"/>
    <property type="project" value="TreeGrafter"/>
</dbReference>
<feature type="region of interest" description="Disordered" evidence="11">
    <location>
        <begin position="637"/>
        <end position="660"/>
    </location>
</feature>
<dbReference type="Proteomes" id="UP000601435">
    <property type="component" value="Unassembled WGS sequence"/>
</dbReference>
<keyword evidence="13" id="KW-1185">Reference proteome</keyword>
<keyword evidence="6 10" id="KW-1133">Transmembrane helix</keyword>
<keyword evidence="5 10" id="KW-0812">Transmembrane</keyword>
<evidence type="ECO:0000256" key="3">
    <source>
        <dbReference type="ARBA" id="ARBA00018074"/>
    </source>
</evidence>
<evidence type="ECO:0000313" key="13">
    <source>
        <dbReference type="Proteomes" id="UP000601435"/>
    </source>
</evidence>
<dbReference type="GO" id="GO:0000422">
    <property type="term" value="P:autophagy of mitochondrion"/>
    <property type="evidence" value="ECO:0007669"/>
    <property type="project" value="TreeGrafter"/>
</dbReference>
<keyword evidence="4 10" id="KW-0813">Transport</keyword>
<dbReference type="EMBL" id="CAJNJA010097752">
    <property type="protein sequence ID" value="CAE7942813.1"/>
    <property type="molecule type" value="Genomic_DNA"/>
</dbReference>
<feature type="transmembrane region" description="Helical" evidence="10">
    <location>
        <begin position="100"/>
        <end position="121"/>
    </location>
</feature>
<organism evidence="12 13">
    <name type="scientific">Symbiodinium necroappetens</name>
    <dbReference type="NCBI Taxonomy" id="1628268"/>
    <lineage>
        <taxon>Eukaryota</taxon>
        <taxon>Sar</taxon>
        <taxon>Alveolata</taxon>
        <taxon>Dinophyceae</taxon>
        <taxon>Suessiales</taxon>
        <taxon>Symbiodiniaceae</taxon>
        <taxon>Symbiodinium</taxon>
    </lineage>
</organism>
<dbReference type="OrthoDB" id="429278at2759"/>
<dbReference type="GO" id="GO:0034045">
    <property type="term" value="C:phagophore assembly site membrane"/>
    <property type="evidence" value="ECO:0007669"/>
    <property type="project" value="UniProtKB-SubCell"/>
</dbReference>
<comment type="caution">
    <text evidence="10">Lacks conserved residue(s) required for the propagation of feature annotation.</text>
</comment>
<evidence type="ECO:0000256" key="4">
    <source>
        <dbReference type="ARBA" id="ARBA00022448"/>
    </source>
</evidence>
<comment type="function">
    <text evidence="10">Phospholipid scramblase involved in autophagy. Cycles between the preautophagosomal structure/phagophore assembly site (PAS) and the cytoplasmic vesicle pool and supplies membrane for the growing autophagosome. Lipid scramblase activity plays a key role in preautophagosomal structure/phagophore assembly by distributing the phospholipids that arrive through ATG2 from the cytoplasmic to the luminal leaflet of the bilayer, thereby driving autophagosomal membrane expansion.</text>
</comment>
<evidence type="ECO:0000256" key="9">
    <source>
        <dbReference type="ARBA" id="ARBA00023136"/>
    </source>
</evidence>
<evidence type="ECO:0000313" key="12">
    <source>
        <dbReference type="EMBL" id="CAE7942813.1"/>
    </source>
</evidence>
<evidence type="ECO:0000256" key="10">
    <source>
        <dbReference type="RuleBase" id="RU364027"/>
    </source>
</evidence>
<evidence type="ECO:0000256" key="6">
    <source>
        <dbReference type="ARBA" id="ARBA00022989"/>
    </source>
</evidence>
<feature type="region of interest" description="Disordered" evidence="11">
    <location>
        <begin position="801"/>
        <end position="820"/>
    </location>
</feature>
<comment type="caution">
    <text evidence="12">The sequence shown here is derived from an EMBL/GenBank/DDBJ whole genome shotgun (WGS) entry which is preliminary data.</text>
</comment>
<dbReference type="GO" id="GO:0034727">
    <property type="term" value="P:piecemeal microautophagy of the nucleus"/>
    <property type="evidence" value="ECO:0007669"/>
    <property type="project" value="TreeGrafter"/>
</dbReference>
<name>A0A813CEB7_9DINO</name>
<evidence type="ECO:0000256" key="1">
    <source>
        <dbReference type="ARBA" id="ARBA00004511"/>
    </source>
</evidence>
<feature type="compositionally biased region" description="Basic and acidic residues" evidence="11">
    <location>
        <begin position="811"/>
        <end position="820"/>
    </location>
</feature>
<dbReference type="PANTHER" id="PTHR13038:SF10">
    <property type="entry name" value="AUTOPHAGY-RELATED PROTEIN 9"/>
    <property type="match status" value="1"/>
</dbReference>
<evidence type="ECO:0000256" key="11">
    <source>
        <dbReference type="SAM" id="MobiDB-lite"/>
    </source>
</evidence>
<proteinExistence type="inferred from homology"/>
<reference evidence="12" key="1">
    <citation type="submission" date="2021-02" db="EMBL/GenBank/DDBJ databases">
        <authorList>
            <person name="Dougan E. K."/>
            <person name="Rhodes N."/>
            <person name="Thang M."/>
            <person name="Chan C."/>
        </authorList>
    </citation>
    <scope>NUCLEOTIDE SEQUENCE</scope>
</reference>
<evidence type="ECO:0000256" key="5">
    <source>
        <dbReference type="ARBA" id="ARBA00022692"/>
    </source>
</evidence>
<sequence length="820" mass="91609">MYERLTDGPPEPVLDRWDAKPDLERFLTCFYRYFEVKGLRGVVAIHLSHVVALAFTIGFSFVLLFLIDWEALLACDSEESCRSISIYYAKPFRDLGFRRAGVLVCTVLFVFYGAMNVATVYQDIRDAQSVSTYYKDRLGIAADESLETMTWSEVVSRLVQQQKESRFCIVQDELTALEIANIIMREDNFMIGLTSHKAFTEGLPCWIPRRLVFTKAVFWNLRLVIFRWQGVLDDRGRIRRDFLNRPEALARNLRLLGLANLVLVPPVLIFVALYFFMRHAEEFRSQRASPFQRQWTDYAQWTFREYNELPHEFNARMCAAQAAAEAYVHCTTPSSPVLKSVQRCVKFIAGSVLAALLLVALWDDTPLLFVKVQEKNLLWYLAFFGFAFAVADGAGDEDAGSGGSGASHAPSMPLRMHIALMRLVSCTHYLPEHWRSPARLTSLAGACSGLQRAELCDHFRRVRRELLRDFSLQRIQALAEELLGVLLSPILLMFFLPDVARNIIGALGSLQHSSPNLGDWCLYGCLDSAIVAENSGGAASSAEGCQSVQLLNRYGDTNEKLEKSVLSFCLNHQLVWPSSTDRINSETFQAPSHPPRAHQARNLGRQMMPTSTASRAARPLWPGHGHQDIQLEELNSLSTSQTSPPDLQGDDENGALSPQSQAVADTEPLIDLDSHQDSANDVPAQRGTTSPVARKEQVLTHIIGVPPSAINLLNDIQDFHEKETSEDPLSGEKVALLPPDLVKLPPLAPGPTALAATAVGRIGDEPEWSNTCGPWFYWLEALRAFKARRFDESSSGCGMFNRQPHGVQSHSRTERLAALA</sequence>
<comment type="similarity">
    <text evidence="2 10">Belongs to the ATG9 family.</text>
</comment>
<keyword evidence="8 10" id="KW-0445">Lipid transport</keyword>
<evidence type="ECO:0000256" key="8">
    <source>
        <dbReference type="ARBA" id="ARBA00023055"/>
    </source>
</evidence>
<dbReference type="GO" id="GO:0034497">
    <property type="term" value="P:protein localization to phagophore assembly site"/>
    <property type="evidence" value="ECO:0007669"/>
    <property type="project" value="TreeGrafter"/>
</dbReference>
<dbReference type="InterPro" id="IPR007241">
    <property type="entry name" value="Autophagy-rel_prot_9"/>
</dbReference>
<gene>
    <name evidence="12" type="primary">ATG9</name>
    <name evidence="12" type="ORF">SNEC2469_LOCUS34802</name>
</gene>
<accession>A0A813CEB7</accession>
<dbReference type="PANTHER" id="PTHR13038">
    <property type="entry name" value="APG9 AUTOPHAGY 9"/>
    <property type="match status" value="1"/>
</dbReference>
<evidence type="ECO:0000256" key="2">
    <source>
        <dbReference type="ARBA" id="ARBA00006185"/>
    </source>
</evidence>
<feature type="region of interest" description="Disordered" evidence="11">
    <location>
        <begin position="673"/>
        <end position="692"/>
    </location>
</feature>
<dbReference type="GO" id="GO:0006869">
    <property type="term" value="P:lipid transport"/>
    <property type="evidence" value="ECO:0007669"/>
    <property type="project" value="UniProtKB-KW"/>
</dbReference>